<sequence>MDKAIVNVRFKAAVTIILLVFLVNRGSQAAWREEFFTPSWFSKSATTAAVSLDRHRRDVASSAKPAIPVTTSAVLVTKMDKITKNDTEIANVTDALRADGNVSVTQIPLLGVNGSGILKVTPTENTHKVSEPIDPDPDYDMRDISNFTPDKIKAEHNITDLTIDNHEFYNSSFIGNAMFFNEYWANITTKGANAHRLLSNSHRRATMIQLSFTFPFYGYPIKDITVATGGFIHTGEHVHNWLAATQYIAPLMANFDTSLTNDSYVKLKDDGDRFTVLWENVPLQEDLTKKFTFAATLYKNGDIVFAYKNIPIDVNTIKNTSHPVKVGISDAYMTDAFYYQIPKLTIYHRVSFKNHNIKNGTVLWLTALPTCIQFSTCDECLNHDTTFNCTWCSRLQKCSSGTDRNKQSWEIKQCNASALTNATTCPATQSDTANNTVNASTTNKPDNQSTTAADAVDHAKSRVQISVPVQRRPIGGAVFGFVVVALICSLALWVVYAFKNPHTRSGQFLIKYRPSQWSWRRGEARYTAATIHM</sequence>
<accession>A0A6J2K1D4</accession>
<feature type="compositionally biased region" description="Low complexity" evidence="7">
    <location>
        <begin position="432"/>
        <end position="443"/>
    </location>
</feature>
<evidence type="ECO:0000256" key="9">
    <source>
        <dbReference type="SAM" id="SignalP"/>
    </source>
</evidence>
<dbReference type="Pfam" id="PF01437">
    <property type="entry name" value="PSI"/>
    <property type="match status" value="1"/>
</dbReference>
<dbReference type="InterPro" id="IPR031152">
    <property type="entry name" value="PLXDC"/>
</dbReference>
<dbReference type="PANTHER" id="PTHR13055">
    <property type="entry name" value="TUMOR ENDOTHELIAL MARKER 7 RELATED"/>
    <property type="match status" value="1"/>
</dbReference>
<evidence type="ECO:0000256" key="5">
    <source>
        <dbReference type="ARBA" id="ARBA00023136"/>
    </source>
</evidence>
<feature type="region of interest" description="Disordered" evidence="7">
    <location>
        <begin position="430"/>
        <end position="450"/>
    </location>
</feature>
<comment type="subcellular location">
    <subcellularLocation>
        <location evidence="1">Membrane</location>
        <topology evidence="1">Single-pass type I membrane protein</topology>
    </subcellularLocation>
</comment>
<feature type="signal peptide" evidence="9">
    <location>
        <begin position="1"/>
        <end position="29"/>
    </location>
</feature>
<dbReference type="AlphaFoldDB" id="A0A6J2K1D4"/>
<feature type="domain" description="PSI" evidence="10">
    <location>
        <begin position="370"/>
        <end position="415"/>
    </location>
</feature>
<dbReference type="InterPro" id="IPR016201">
    <property type="entry name" value="PSI"/>
</dbReference>
<dbReference type="Proteomes" id="UP000504629">
    <property type="component" value="Unplaced"/>
</dbReference>
<keyword evidence="11" id="KW-1185">Reference proteome</keyword>
<evidence type="ECO:0000256" key="3">
    <source>
        <dbReference type="ARBA" id="ARBA00022729"/>
    </source>
</evidence>
<dbReference type="SMART" id="SM00423">
    <property type="entry name" value="PSI"/>
    <property type="match status" value="1"/>
</dbReference>
<evidence type="ECO:0000256" key="8">
    <source>
        <dbReference type="SAM" id="Phobius"/>
    </source>
</evidence>
<keyword evidence="2 8" id="KW-0812">Transmembrane</keyword>
<keyword evidence="4 8" id="KW-1133">Transmembrane helix</keyword>
<evidence type="ECO:0000256" key="1">
    <source>
        <dbReference type="ARBA" id="ARBA00004479"/>
    </source>
</evidence>
<dbReference type="GeneID" id="114247314"/>
<evidence type="ECO:0000313" key="12">
    <source>
        <dbReference type="RefSeq" id="XP_028036046.1"/>
    </source>
</evidence>
<dbReference type="InterPro" id="IPR002165">
    <property type="entry name" value="Plexin_repeat"/>
</dbReference>
<keyword evidence="5 8" id="KW-0472">Membrane</keyword>
<keyword evidence="6" id="KW-0325">Glycoprotein</keyword>
<dbReference type="Gene3D" id="3.30.1680.10">
    <property type="entry name" value="ligand-binding face of the semaphorins, domain 2"/>
    <property type="match status" value="1"/>
</dbReference>
<dbReference type="GO" id="GO:0016020">
    <property type="term" value="C:membrane"/>
    <property type="evidence" value="ECO:0007669"/>
    <property type="project" value="UniProtKB-SubCell"/>
</dbReference>
<evidence type="ECO:0000256" key="4">
    <source>
        <dbReference type="ARBA" id="ARBA00022989"/>
    </source>
</evidence>
<name>A0A6J2K1D4_BOMMA</name>
<dbReference type="KEGG" id="bman:114247314"/>
<organism evidence="11 12">
    <name type="scientific">Bombyx mandarina</name>
    <name type="common">Wild silk moth</name>
    <name type="synonym">Wild silkworm</name>
    <dbReference type="NCBI Taxonomy" id="7092"/>
    <lineage>
        <taxon>Eukaryota</taxon>
        <taxon>Metazoa</taxon>
        <taxon>Ecdysozoa</taxon>
        <taxon>Arthropoda</taxon>
        <taxon>Hexapoda</taxon>
        <taxon>Insecta</taxon>
        <taxon>Pterygota</taxon>
        <taxon>Neoptera</taxon>
        <taxon>Endopterygota</taxon>
        <taxon>Lepidoptera</taxon>
        <taxon>Glossata</taxon>
        <taxon>Ditrysia</taxon>
        <taxon>Bombycoidea</taxon>
        <taxon>Bombycidae</taxon>
        <taxon>Bombycinae</taxon>
        <taxon>Bombyx</taxon>
    </lineage>
</organism>
<protein>
    <submittedName>
        <fullName evidence="12">Plexin domain-containing protein 2 isoform X1</fullName>
    </submittedName>
</protein>
<dbReference type="OrthoDB" id="6285106at2759"/>
<reference evidence="12" key="1">
    <citation type="submission" date="2025-08" db="UniProtKB">
        <authorList>
            <consortium name="RefSeq"/>
        </authorList>
    </citation>
    <scope>IDENTIFICATION</scope>
    <source>
        <tissue evidence="12">Silk gland</tissue>
    </source>
</reference>
<evidence type="ECO:0000259" key="10">
    <source>
        <dbReference type="SMART" id="SM00423"/>
    </source>
</evidence>
<evidence type="ECO:0000256" key="7">
    <source>
        <dbReference type="SAM" id="MobiDB-lite"/>
    </source>
</evidence>
<keyword evidence="3 9" id="KW-0732">Signal</keyword>
<evidence type="ECO:0000313" key="11">
    <source>
        <dbReference type="Proteomes" id="UP000504629"/>
    </source>
</evidence>
<proteinExistence type="predicted"/>
<dbReference type="RefSeq" id="XP_028036046.1">
    <property type="nucleotide sequence ID" value="XM_028180245.1"/>
</dbReference>
<dbReference type="PANTHER" id="PTHR13055:SF12">
    <property type="entry name" value="LD40707P"/>
    <property type="match status" value="1"/>
</dbReference>
<feature type="transmembrane region" description="Helical" evidence="8">
    <location>
        <begin position="474"/>
        <end position="498"/>
    </location>
</feature>
<evidence type="ECO:0000256" key="2">
    <source>
        <dbReference type="ARBA" id="ARBA00022692"/>
    </source>
</evidence>
<feature type="chain" id="PRO_5026848548" evidence="9">
    <location>
        <begin position="30"/>
        <end position="533"/>
    </location>
</feature>
<evidence type="ECO:0000256" key="6">
    <source>
        <dbReference type="ARBA" id="ARBA00023180"/>
    </source>
</evidence>
<gene>
    <name evidence="12" type="primary">LOC114247314</name>
</gene>